<evidence type="ECO:0000313" key="5">
    <source>
        <dbReference type="EMBL" id="RYQ21826.1"/>
    </source>
</evidence>
<name>A0A4Q5ABR6_9BIFI</name>
<keyword evidence="3" id="KW-0560">Oxidoreductase</keyword>
<dbReference type="GO" id="GO:0051596">
    <property type="term" value="P:methylglyoxal catabolic process"/>
    <property type="evidence" value="ECO:0007669"/>
    <property type="project" value="TreeGrafter"/>
</dbReference>
<keyword evidence="2" id="KW-0521">NADP</keyword>
<reference evidence="5 6" key="1">
    <citation type="submission" date="2018-12" db="EMBL/GenBank/DDBJ databases">
        <title>Unveiling genomic diversity among members of the Bifidobacterium pseudolongum species, a widely distributed gut commensal of the animal kingdom.</title>
        <authorList>
            <person name="Lugli G.A."/>
            <person name="Duranti S."/>
            <person name="Albert K."/>
            <person name="Mancabelli L."/>
            <person name="Napoli S."/>
            <person name="Viappiani A."/>
            <person name="Anzalone R."/>
            <person name="Longhi G."/>
            <person name="Milani C."/>
            <person name="Turroni F."/>
            <person name="Alessandri G."/>
            <person name="Sela D.A."/>
            <person name="Van Sinderen D."/>
            <person name="Ventura M."/>
        </authorList>
    </citation>
    <scope>NUCLEOTIDE SEQUENCE [LARGE SCALE GENOMIC DNA]</scope>
    <source>
        <strain evidence="5 6">2054B</strain>
    </source>
</reference>
<sequence>MFEPTAVYTPDPTRYESMRYVHSGDSGLQLPEVSLGLWHNFGDITPYAQMKEVVFTAFDNGITHFDLANNYGPEPGSAEKNFGRIMREYFPCHRDEMVISTKAGYEMWDGPYGRGGSRKYLLSSLDQSLERLGLDYVDIFYHHCMDPDTPVEESMGALAQAVNSGRAIYAGLSNYDGPTLEQAAAILDELHVPFVINQNRYNIFDRTIERNGLKETAKKLGKGLITFSPLEQGLLTDRYLNGIPADSRIAHDGRFLGEDALTDERMGQIRELNAIAQQRGQTLAEMALAWLLHDDAVTSVLVGASKPQQVLDDIAAMNNTDFTDEELRRIDEIAGA</sequence>
<dbReference type="RefSeq" id="WP_033489001.1">
    <property type="nucleotide sequence ID" value="NZ_CP093555.1"/>
</dbReference>
<dbReference type="InterPro" id="IPR036812">
    <property type="entry name" value="NAD(P)_OxRdtase_dom_sf"/>
</dbReference>
<feature type="domain" description="NADP-dependent oxidoreductase" evidence="4">
    <location>
        <begin position="33"/>
        <end position="333"/>
    </location>
</feature>
<comment type="similarity">
    <text evidence="1">Belongs to the shaker potassium channel beta subunit family.</text>
</comment>
<dbReference type="SUPFAM" id="SSF51430">
    <property type="entry name" value="NAD(P)-linked oxidoreductase"/>
    <property type="match status" value="1"/>
</dbReference>
<dbReference type="Gene3D" id="3.20.20.100">
    <property type="entry name" value="NADP-dependent oxidoreductase domain"/>
    <property type="match status" value="1"/>
</dbReference>
<dbReference type="EMBL" id="RYUN01000006">
    <property type="protein sequence ID" value="RYQ21826.1"/>
    <property type="molecule type" value="Genomic_DNA"/>
</dbReference>
<dbReference type="CDD" id="cd19089">
    <property type="entry name" value="AKR_AKR14A1_2"/>
    <property type="match status" value="1"/>
</dbReference>
<evidence type="ECO:0000256" key="2">
    <source>
        <dbReference type="ARBA" id="ARBA00022857"/>
    </source>
</evidence>
<dbReference type="AlphaFoldDB" id="A0A4Q5ABR6"/>
<comment type="caution">
    <text evidence="5">The sequence shown here is derived from an EMBL/GenBank/DDBJ whole genome shotgun (WGS) entry which is preliminary data.</text>
</comment>
<evidence type="ECO:0000256" key="3">
    <source>
        <dbReference type="ARBA" id="ARBA00023002"/>
    </source>
</evidence>
<evidence type="ECO:0000313" key="6">
    <source>
        <dbReference type="Proteomes" id="UP000294221"/>
    </source>
</evidence>
<dbReference type="Pfam" id="PF00248">
    <property type="entry name" value="Aldo_ket_red"/>
    <property type="match status" value="1"/>
</dbReference>
<evidence type="ECO:0000259" key="4">
    <source>
        <dbReference type="Pfam" id="PF00248"/>
    </source>
</evidence>
<dbReference type="PANTHER" id="PTHR43150">
    <property type="entry name" value="HYPERKINETIC, ISOFORM M"/>
    <property type="match status" value="1"/>
</dbReference>
<accession>A0A4Q5ABR6</accession>
<dbReference type="GO" id="GO:0016491">
    <property type="term" value="F:oxidoreductase activity"/>
    <property type="evidence" value="ECO:0007669"/>
    <property type="project" value="UniProtKB-KW"/>
</dbReference>
<evidence type="ECO:0000256" key="1">
    <source>
        <dbReference type="ARBA" id="ARBA00006515"/>
    </source>
</evidence>
<protein>
    <submittedName>
        <fullName evidence="5">Glyceraldehyde 3-phosphate reductase</fullName>
    </submittedName>
</protein>
<gene>
    <name evidence="5" type="ORF">PG2054B_0308</name>
</gene>
<dbReference type="Proteomes" id="UP000294221">
    <property type="component" value="Unassembled WGS sequence"/>
</dbReference>
<dbReference type="InterPro" id="IPR023210">
    <property type="entry name" value="NADP_OxRdtase_dom"/>
</dbReference>
<dbReference type="InterPro" id="IPR005399">
    <property type="entry name" value="K_chnl_volt-dep_bsu_KCNAB-rel"/>
</dbReference>
<dbReference type="PANTHER" id="PTHR43150:SF4">
    <property type="entry name" value="L-GLYCERALDEHYDE 3-PHOSPHATE REDUCTASE"/>
    <property type="match status" value="1"/>
</dbReference>
<organism evidence="5 6">
    <name type="scientific">Bifidobacterium pseudolongum subsp. pseudolongum</name>
    <dbReference type="NCBI Taxonomy" id="31954"/>
    <lineage>
        <taxon>Bacteria</taxon>
        <taxon>Bacillati</taxon>
        <taxon>Actinomycetota</taxon>
        <taxon>Actinomycetes</taxon>
        <taxon>Bifidobacteriales</taxon>
        <taxon>Bifidobacteriaceae</taxon>
        <taxon>Bifidobacterium</taxon>
    </lineage>
</organism>
<proteinExistence type="inferred from homology"/>